<keyword evidence="6 8" id="KW-0560">Oxidoreductase</keyword>
<dbReference type="Proteomes" id="UP000621516">
    <property type="component" value="Unassembled WGS sequence"/>
</dbReference>
<dbReference type="PANTHER" id="PTHR10491">
    <property type="entry name" value="DTDP-4-DEHYDRORHAMNOSE REDUCTASE"/>
    <property type="match status" value="1"/>
</dbReference>
<dbReference type="GO" id="GO:0008831">
    <property type="term" value="F:dTDP-4-dehydrorhamnose reductase activity"/>
    <property type="evidence" value="ECO:0007669"/>
    <property type="project" value="UniProtKB-EC"/>
</dbReference>
<dbReference type="AlphaFoldDB" id="A0A8J6PS26"/>
<feature type="domain" description="RmlD-like substrate binding" evidence="7">
    <location>
        <begin position="3"/>
        <end position="283"/>
    </location>
</feature>
<evidence type="ECO:0000259" key="7">
    <source>
        <dbReference type="Pfam" id="PF04321"/>
    </source>
</evidence>
<dbReference type="GO" id="GO:0019305">
    <property type="term" value="P:dTDP-rhamnose biosynthetic process"/>
    <property type="evidence" value="ECO:0007669"/>
    <property type="project" value="UniProtKB-UniPathway"/>
</dbReference>
<dbReference type="SUPFAM" id="SSF51735">
    <property type="entry name" value="NAD(P)-binding Rossmann-fold domains"/>
    <property type="match status" value="1"/>
</dbReference>
<protein>
    <recommendedName>
        <fullName evidence="4 6">dTDP-4-dehydrorhamnose reductase</fullName>
        <ecNumber evidence="3 6">1.1.1.133</ecNumber>
    </recommendedName>
</protein>
<evidence type="ECO:0000313" key="9">
    <source>
        <dbReference type="Proteomes" id="UP000621516"/>
    </source>
</evidence>
<evidence type="ECO:0000256" key="2">
    <source>
        <dbReference type="ARBA" id="ARBA00010944"/>
    </source>
</evidence>
<dbReference type="RefSeq" id="WP_188222666.1">
    <property type="nucleotide sequence ID" value="NZ_JACVXD010000002.1"/>
</dbReference>
<dbReference type="EC" id="1.1.1.133" evidence="3 6"/>
<dbReference type="GO" id="GO:0005829">
    <property type="term" value="C:cytosol"/>
    <property type="evidence" value="ECO:0007669"/>
    <property type="project" value="TreeGrafter"/>
</dbReference>
<organism evidence="8 9">
    <name type="scientific">Aestuariibaculum marinum</name>
    <dbReference type="NCBI Taxonomy" id="2683592"/>
    <lineage>
        <taxon>Bacteria</taxon>
        <taxon>Pseudomonadati</taxon>
        <taxon>Bacteroidota</taxon>
        <taxon>Flavobacteriia</taxon>
        <taxon>Flavobacteriales</taxon>
        <taxon>Flavobacteriaceae</taxon>
    </lineage>
</organism>
<dbReference type="UniPathway" id="UPA00124"/>
<dbReference type="InterPro" id="IPR036291">
    <property type="entry name" value="NAD(P)-bd_dom_sf"/>
</dbReference>
<sequence length="288" mass="32560">MINVLVTGGNGQLACCIKDVEVKYENLNVIYTDSQALDICDINQVQSFFKSHDIDYCVNCAAYTAVDKAEEEKELAFKVNAEGAKNLALACKEHHVVLIHMSTDFVFDGTKTEPYTEEDQSNAISVYGASKLQGEIEIQNILEEHFIIRTSWLYSEHGHNFMKTMLRLAEIRDEISVVSDQMGTPTYAGDLAKIILEIIIEKSKDFGIYHYSNEGGSVSWFGFAKAIFEQTRIDIKVNAITTEQFPTKAKRPAYSVLNKEKIRSKLNIEIPDWDLSLEKALSKKIRLI</sequence>
<dbReference type="NCBIfam" id="TIGR01214">
    <property type="entry name" value="rmlD"/>
    <property type="match status" value="1"/>
</dbReference>
<evidence type="ECO:0000313" key="8">
    <source>
        <dbReference type="EMBL" id="MBD0823355.1"/>
    </source>
</evidence>
<comment type="function">
    <text evidence="6">Catalyzes the reduction of dTDP-6-deoxy-L-lyxo-4-hexulose to yield dTDP-L-rhamnose.</text>
</comment>
<comment type="caution">
    <text evidence="8">The sequence shown here is derived from an EMBL/GenBank/DDBJ whole genome shotgun (WGS) entry which is preliminary data.</text>
</comment>
<comment type="similarity">
    <text evidence="2 6">Belongs to the dTDP-4-dehydrorhamnose reductase family.</text>
</comment>
<reference evidence="8 9" key="1">
    <citation type="journal article" date="2018" name="J. Microbiol.">
        <title>Aestuariibaculum marinum sp. nov., a marine bacterium isolated from seawater in South Korea.</title>
        <authorList>
            <person name="Choi J."/>
            <person name="Lee D."/>
            <person name="Jang J.H."/>
            <person name="Cha S."/>
            <person name="Seo T."/>
        </authorList>
    </citation>
    <scope>NUCLEOTIDE SEQUENCE [LARGE SCALE GENOMIC DNA]</scope>
    <source>
        <strain evidence="8 9">IP7</strain>
    </source>
</reference>
<evidence type="ECO:0000256" key="1">
    <source>
        <dbReference type="ARBA" id="ARBA00004781"/>
    </source>
</evidence>
<accession>A0A8J6PS26</accession>
<comment type="catalytic activity">
    <reaction evidence="5">
        <text>dTDP-beta-L-rhamnose + NADP(+) = dTDP-4-dehydro-beta-L-rhamnose + NADPH + H(+)</text>
        <dbReference type="Rhea" id="RHEA:21796"/>
        <dbReference type="ChEBI" id="CHEBI:15378"/>
        <dbReference type="ChEBI" id="CHEBI:57510"/>
        <dbReference type="ChEBI" id="CHEBI:57783"/>
        <dbReference type="ChEBI" id="CHEBI:58349"/>
        <dbReference type="ChEBI" id="CHEBI:62830"/>
        <dbReference type="EC" id="1.1.1.133"/>
    </reaction>
</comment>
<dbReference type="PANTHER" id="PTHR10491:SF4">
    <property type="entry name" value="METHIONINE ADENOSYLTRANSFERASE 2 SUBUNIT BETA"/>
    <property type="match status" value="1"/>
</dbReference>
<comment type="pathway">
    <text evidence="1 6">Carbohydrate biosynthesis; dTDP-L-rhamnose biosynthesis.</text>
</comment>
<evidence type="ECO:0000256" key="6">
    <source>
        <dbReference type="RuleBase" id="RU364082"/>
    </source>
</evidence>
<evidence type="ECO:0000256" key="5">
    <source>
        <dbReference type="ARBA" id="ARBA00048200"/>
    </source>
</evidence>
<dbReference type="CDD" id="cd05254">
    <property type="entry name" value="dTDP_HR_like_SDR_e"/>
    <property type="match status" value="1"/>
</dbReference>
<dbReference type="EMBL" id="JACVXD010000002">
    <property type="protein sequence ID" value="MBD0823355.1"/>
    <property type="molecule type" value="Genomic_DNA"/>
</dbReference>
<proteinExistence type="inferred from homology"/>
<dbReference type="Pfam" id="PF04321">
    <property type="entry name" value="RmlD_sub_bind"/>
    <property type="match status" value="1"/>
</dbReference>
<gene>
    <name evidence="8" type="primary">rfbD</name>
    <name evidence="8" type="ORF">ICJ85_04920</name>
</gene>
<dbReference type="InterPro" id="IPR029903">
    <property type="entry name" value="RmlD-like-bd"/>
</dbReference>
<dbReference type="Gene3D" id="3.40.50.720">
    <property type="entry name" value="NAD(P)-binding Rossmann-like Domain"/>
    <property type="match status" value="1"/>
</dbReference>
<keyword evidence="6" id="KW-0521">NADP</keyword>
<dbReference type="InterPro" id="IPR005913">
    <property type="entry name" value="dTDP_dehydrorham_reduct"/>
</dbReference>
<evidence type="ECO:0000256" key="3">
    <source>
        <dbReference type="ARBA" id="ARBA00012929"/>
    </source>
</evidence>
<name>A0A8J6PS26_9FLAO</name>
<dbReference type="Gene3D" id="3.90.25.10">
    <property type="entry name" value="UDP-galactose 4-epimerase, domain 1"/>
    <property type="match status" value="1"/>
</dbReference>
<keyword evidence="9" id="KW-1185">Reference proteome</keyword>
<evidence type="ECO:0000256" key="4">
    <source>
        <dbReference type="ARBA" id="ARBA00017099"/>
    </source>
</evidence>